<reference evidence="1" key="1">
    <citation type="journal article" date="2014" name="Front. Microbiol.">
        <title>High frequency of phylogenetically diverse reductive dehalogenase-homologous genes in deep subseafloor sedimentary metagenomes.</title>
        <authorList>
            <person name="Kawai M."/>
            <person name="Futagami T."/>
            <person name="Toyoda A."/>
            <person name="Takaki Y."/>
            <person name="Nishi S."/>
            <person name="Hori S."/>
            <person name="Arai W."/>
            <person name="Tsubouchi T."/>
            <person name="Morono Y."/>
            <person name="Uchiyama I."/>
            <person name="Ito T."/>
            <person name="Fujiyama A."/>
            <person name="Inagaki F."/>
            <person name="Takami H."/>
        </authorList>
    </citation>
    <scope>NUCLEOTIDE SEQUENCE</scope>
    <source>
        <strain evidence="1">Expedition CK06-06</strain>
    </source>
</reference>
<evidence type="ECO:0000313" key="1">
    <source>
        <dbReference type="EMBL" id="GAI14064.1"/>
    </source>
</evidence>
<comment type="caution">
    <text evidence="1">The sequence shown here is derived from an EMBL/GenBank/DDBJ whole genome shotgun (WGS) entry which is preliminary data.</text>
</comment>
<feature type="non-terminal residue" evidence="1">
    <location>
        <position position="1"/>
    </location>
</feature>
<dbReference type="AlphaFoldDB" id="X1N611"/>
<protein>
    <submittedName>
        <fullName evidence="1">Uncharacterized protein</fullName>
    </submittedName>
</protein>
<dbReference type="EMBL" id="BARV01005342">
    <property type="protein sequence ID" value="GAI14064.1"/>
    <property type="molecule type" value="Genomic_DNA"/>
</dbReference>
<gene>
    <name evidence="1" type="ORF">S06H3_11175</name>
</gene>
<proteinExistence type="predicted"/>
<sequence length="124" mass="14102">IIPLDLVPIGKIDKLEPSEEEPIDIGEVELEELPPIEEDKEEKEEEQIVYICSGCLLEEKGYPFGYRKAGEFCSAKSEQFISQLEGDSICENNFECQSNLCIDGECVSGSVWQKFLNWFKKLFG</sequence>
<name>X1N611_9ZZZZ</name>
<organism evidence="1">
    <name type="scientific">marine sediment metagenome</name>
    <dbReference type="NCBI Taxonomy" id="412755"/>
    <lineage>
        <taxon>unclassified sequences</taxon>
        <taxon>metagenomes</taxon>
        <taxon>ecological metagenomes</taxon>
    </lineage>
</organism>
<accession>X1N611</accession>